<protein>
    <recommendedName>
        <fullName evidence="2">DUF6699 domain-containing protein</fullName>
    </recommendedName>
</protein>
<dbReference type="InterPro" id="IPR046522">
    <property type="entry name" value="DUF6699"/>
</dbReference>
<dbReference type="OrthoDB" id="5363135at2759"/>
<dbReference type="EMBL" id="JAGMVJ010000007">
    <property type="protein sequence ID" value="KAH7088818.1"/>
    <property type="molecule type" value="Genomic_DNA"/>
</dbReference>
<evidence type="ECO:0000313" key="3">
    <source>
        <dbReference type="EMBL" id="KAH7088818.1"/>
    </source>
</evidence>
<evidence type="ECO:0000259" key="2">
    <source>
        <dbReference type="Pfam" id="PF20415"/>
    </source>
</evidence>
<dbReference type="AlphaFoldDB" id="A0A8K0RB09"/>
<comment type="caution">
    <text evidence="3">The sequence shown here is derived from an EMBL/GenBank/DDBJ whole genome shotgun (WGS) entry which is preliminary data.</text>
</comment>
<name>A0A8K0RB09_9PLEO</name>
<evidence type="ECO:0000256" key="1">
    <source>
        <dbReference type="SAM" id="MobiDB-lite"/>
    </source>
</evidence>
<reference evidence="3" key="1">
    <citation type="journal article" date="2021" name="Nat. Commun.">
        <title>Genetic determinants of endophytism in the Arabidopsis root mycobiome.</title>
        <authorList>
            <person name="Mesny F."/>
            <person name="Miyauchi S."/>
            <person name="Thiergart T."/>
            <person name="Pickel B."/>
            <person name="Atanasova L."/>
            <person name="Karlsson M."/>
            <person name="Huettel B."/>
            <person name="Barry K.W."/>
            <person name="Haridas S."/>
            <person name="Chen C."/>
            <person name="Bauer D."/>
            <person name="Andreopoulos W."/>
            <person name="Pangilinan J."/>
            <person name="LaButti K."/>
            <person name="Riley R."/>
            <person name="Lipzen A."/>
            <person name="Clum A."/>
            <person name="Drula E."/>
            <person name="Henrissat B."/>
            <person name="Kohler A."/>
            <person name="Grigoriev I.V."/>
            <person name="Martin F.M."/>
            <person name="Hacquard S."/>
        </authorList>
    </citation>
    <scope>NUCLEOTIDE SEQUENCE</scope>
    <source>
        <strain evidence="3">MPI-SDFR-AT-0120</strain>
    </source>
</reference>
<sequence>MTDSAPLSKVDSASDNFVKATADEVKKGHRRASSMAADVYAIEDLEKENKDINISVETQKLGWKLNESPSKVEDPAVLKLPLCTPKVKKITLHFPLGLEVVARNMKGVTIKDALDAIHKQFKKRADDEFEKPYLAGFEWDREECYTRFVVHQSSQPTSAMTGGSGGGKKKKNKNAIPEE</sequence>
<evidence type="ECO:0000313" key="4">
    <source>
        <dbReference type="Proteomes" id="UP000813461"/>
    </source>
</evidence>
<feature type="domain" description="DUF6699" evidence="2">
    <location>
        <begin position="66"/>
        <end position="142"/>
    </location>
</feature>
<accession>A0A8K0RB09</accession>
<gene>
    <name evidence="3" type="ORF">FB567DRAFT_522387</name>
</gene>
<dbReference type="Proteomes" id="UP000813461">
    <property type="component" value="Unassembled WGS sequence"/>
</dbReference>
<organism evidence="3 4">
    <name type="scientific">Paraphoma chrysanthemicola</name>
    <dbReference type="NCBI Taxonomy" id="798071"/>
    <lineage>
        <taxon>Eukaryota</taxon>
        <taxon>Fungi</taxon>
        <taxon>Dikarya</taxon>
        <taxon>Ascomycota</taxon>
        <taxon>Pezizomycotina</taxon>
        <taxon>Dothideomycetes</taxon>
        <taxon>Pleosporomycetidae</taxon>
        <taxon>Pleosporales</taxon>
        <taxon>Pleosporineae</taxon>
        <taxon>Phaeosphaeriaceae</taxon>
        <taxon>Paraphoma</taxon>
    </lineage>
</organism>
<keyword evidence="4" id="KW-1185">Reference proteome</keyword>
<dbReference type="Pfam" id="PF20415">
    <property type="entry name" value="DUF6699"/>
    <property type="match status" value="1"/>
</dbReference>
<proteinExistence type="predicted"/>
<feature type="region of interest" description="Disordered" evidence="1">
    <location>
        <begin position="153"/>
        <end position="179"/>
    </location>
</feature>